<protein>
    <submittedName>
        <fullName evidence="1">Uncharacterized protein</fullName>
    </submittedName>
</protein>
<name>A0A8S5QTU1_9CAUD</name>
<dbReference type="EMBL" id="BK015725">
    <property type="protein sequence ID" value="DAE22060.1"/>
    <property type="molecule type" value="Genomic_DNA"/>
</dbReference>
<sequence>MERSGDMSGSASVRITGLDEDMAALEQRFKAALTGAMPTLREDLSQCLFEHVQGDVYEKFDPKEYIRRGEYGGLADIDGNTEFAVTEDSVAMDYQPSGESEQVENPLNGDALIGRIEHLDPPYDWTRRPPARPFFENFVTELVEGGRAEETLVRAMNQQDAELQIEANGYTGREGDEGY</sequence>
<reference evidence="1" key="1">
    <citation type="journal article" date="2021" name="Proc. Natl. Acad. Sci. U.S.A.">
        <title>A Catalog of Tens of Thousands of Viruses from Human Metagenomes Reveals Hidden Associations with Chronic Diseases.</title>
        <authorList>
            <person name="Tisza M.J."/>
            <person name="Buck C.B."/>
        </authorList>
    </citation>
    <scope>NUCLEOTIDE SEQUENCE</scope>
    <source>
        <strain evidence="1">CtBtS10</strain>
    </source>
</reference>
<proteinExistence type="predicted"/>
<evidence type="ECO:0000313" key="1">
    <source>
        <dbReference type="EMBL" id="DAE22060.1"/>
    </source>
</evidence>
<accession>A0A8S5QTU1</accession>
<organism evidence="1">
    <name type="scientific">Siphoviridae sp. ctBtS10</name>
    <dbReference type="NCBI Taxonomy" id="2826190"/>
    <lineage>
        <taxon>Viruses</taxon>
        <taxon>Duplodnaviria</taxon>
        <taxon>Heunggongvirae</taxon>
        <taxon>Uroviricota</taxon>
        <taxon>Caudoviricetes</taxon>
    </lineage>
</organism>